<gene>
    <name evidence="9" type="primary">leuS</name>
    <name evidence="14" type="ORF">F6B43_01815</name>
</gene>
<dbReference type="GO" id="GO:0004823">
    <property type="term" value="F:leucine-tRNA ligase activity"/>
    <property type="evidence" value="ECO:0007669"/>
    <property type="project" value="UniProtKB-UniRule"/>
</dbReference>
<evidence type="ECO:0000256" key="9">
    <source>
        <dbReference type="HAMAP-Rule" id="MF_00049"/>
    </source>
</evidence>
<dbReference type="InterPro" id="IPR001412">
    <property type="entry name" value="aa-tRNA-synth_I_CS"/>
</dbReference>
<dbReference type="Proteomes" id="UP000325827">
    <property type="component" value="Unassembled WGS sequence"/>
</dbReference>
<feature type="domain" description="Methionyl/Valyl/Leucyl/Isoleucyl-tRNA synthetase anticodon-binding" evidence="12">
    <location>
        <begin position="700"/>
        <end position="823"/>
    </location>
</feature>
<feature type="domain" description="Leucyl-tRNA synthetase editing" evidence="13">
    <location>
        <begin position="235"/>
        <end position="381"/>
    </location>
</feature>
<evidence type="ECO:0000256" key="7">
    <source>
        <dbReference type="ARBA" id="ARBA00023146"/>
    </source>
</evidence>
<evidence type="ECO:0000313" key="14">
    <source>
        <dbReference type="EMBL" id="KAA9110449.1"/>
    </source>
</evidence>
<comment type="similarity">
    <text evidence="1 9 10">Belongs to the class-I aminoacyl-tRNA synthetase family.</text>
</comment>
<dbReference type="CDD" id="cd00812">
    <property type="entry name" value="LeuRS_core"/>
    <property type="match status" value="1"/>
</dbReference>
<organism evidence="14 15">
    <name type="scientific">Microbacterium rhizomatis</name>
    <dbReference type="NCBI Taxonomy" id="1631477"/>
    <lineage>
        <taxon>Bacteria</taxon>
        <taxon>Bacillati</taxon>
        <taxon>Actinomycetota</taxon>
        <taxon>Actinomycetes</taxon>
        <taxon>Micrococcales</taxon>
        <taxon>Microbacteriaceae</taxon>
        <taxon>Microbacterium</taxon>
    </lineage>
</organism>
<dbReference type="NCBIfam" id="TIGR00396">
    <property type="entry name" value="leuS_bact"/>
    <property type="match status" value="1"/>
</dbReference>
<dbReference type="InterPro" id="IPR002302">
    <property type="entry name" value="Leu-tRNA-ligase"/>
</dbReference>
<feature type="domain" description="Aminoacyl-tRNA synthetase class Ia" evidence="11">
    <location>
        <begin position="25"/>
        <end position="223"/>
    </location>
</feature>
<evidence type="ECO:0000256" key="10">
    <source>
        <dbReference type="RuleBase" id="RU363035"/>
    </source>
</evidence>
<dbReference type="GO" id="GO:0005829">
    <property type="term" value="C:cytosol"/>
    <property type="evidence" value="ECO:0007669"/>
    <property type="project" value="TreeGrafter"/>
</dbReference>
<keyword evidence="4 9" id="KW-0547">Nucleotide-binding</keyword>
<comment type="subcellular location">
    <subcellularLocation>
        <location evidence="9">Cytoplasm</location>
    </subcellularLocation>
</comment>
<reference evidence="15" key="1">
    <citation type="submission" date="2019-09" db="EMBL/GenBank/DDBJ databases">
        <title>Mumia zhuanghuii sp. nov. isolated from the intestinal contents of plateau pika (Ochotona curzoniae) in the Qinghai-Tibet plateau of China.</title>
        <authorList>
            <person name="Tian Z."/>
        </authorList>
    </citation>
    <scope>NUCLEOTIDE SEQUENCE [LARGE SCALE GENOMIC DNA]</scope>
    <source>
        <strain evidence="15">JCM 30598</strain>
    </source>
</reference>
<keyword evidence="6 9" id="KW-0648">Protein biosynthesis</keyword>
<dbReference type="InterPro" id="IPR013155">
    <property type="entry name" value="M/V/L/I-tRNA-synth_anticd-bd"/>
</dbReference>
<evidence type="ECO:0000256" key="8">
    <source>
        <dbReference type="ARBA" id="ARBA00047469"/>
    </source>
</evidence>
<dbReference type="EC" id="6.1.1.4" evidence="9"/>
<evidence type="ECO:0000313" key="15">
    <source>
        <dbReference type="Proteomes" id="UP000325827"/>
    </source>
</evidence>
<dbReference type="InterPro" id="IPR014729">
    <property type="entry name" value="Rossmann-like_a/b/a_fold"/>
</dbReference>
<feature type="short sequence motif" description="'HIGH' region" evidence="9">
    <location>
        <begin position="55"/>
        <end position="65"/>
    </location>
</feature>
<dbReference type="FunFam" id="3.40.50.620:FF:000003">
    <property type="entry name" value="Leucine--tRNA ligase"/>
    <property type="match status" value="1"/>
</dbReference>
<dbReference type="Gene3D" id="3.40.50.620">
    <property type="entry name" value="HUPs"/>
    <property type="match status" value="2"/>
</dbReference>
<dbReference type="InterPro" id="IPR009008">
    <property type="entry name" value="Val/Leu/Ile-tRNA-synth_edit"/>
</dbReference>
<keyword evidence="7 9" id="KW-0030">Aminoacyl-tRNA synthetase</keyword>
<feature type="domain" description="Aminoacyl-tRNA synthetase class Ia" evidence="11">
    <location>
        <begin position="465"/>
        <end position="666"/>
    </location>
</feature>
<evidence type="ECO:0000256" key="4">
    <source>
        <dbReference type="ARBA" id="ARBA00022741"/>
    </source>
</evidence>
<evidence type="ECO:0000256" key="1">
    <source>
        <dbReference type="ARBA" id="ARBA00005594"/>
    </source>
</evidence>
<dbReference type="GO" id="GO:0002161">
    <property type="term" value="F:aminoacyl-tRNA deacylase activity"/>
    <property type="evidence" value="ECO:0007669"/>
    <property type="project" value="InterPro"/>
</dbReference>
<evidence type="ECO:0000256" key="6">
    <source>
        <dbReference type="ARBA" id="ARBA00022917"/>
    </source>
</evidence>
<evidence type="ECO:0000256" key="5">
    <source>
        <dbReference type="ARBA" id="ARBA00022840"/>
    </source>
</evidence>
<dbReference type="GO" id="GO:0006429">
    <property type="term" value="P:leucyl-tRNA aminoacylation"/>
    <property type="evidence" value="ECO:0007669"/>
    <property type="project" value="UniProtKB-UniRule"/>
</dbReference>
<dbReference type="Gene3D" id="3.10.20.590">
    <property type="match status" value="1"/>
</dbReference>
<dbReference type="HAMAP" id="MF_00049_B">
    <property type="entry name" value="Leu_tRNA_synth_B"/>
    <property type="match status" value="1"/>
</dbReference>
<keyword evidence="2 9" id="KW-0963">Cytoplasm</keyword>
<dbReference type="FunFam" id="3.40.50.620:FF:000056">
    <property type="entry name" value="Leucine--tRNA ligase"/>
    <property type="match status" value="1"/>
</dbReference>
<dbReference type="AlphaFoldDB" id="A0A5J5J4S9"/>
<dbReference type="CDD" id="cd07958">
    <property type="entry name" value="Anticodon_Ia_Leu_BEm"/>
    <property type="match status" value="1"/>
</dbReference>
<dbReference type="Pfam" id="PF00133">
    <property type="entry name" value="tRNA-synt_1"/>
    <property type="match status" value="2"/>
</dbReference>
<dbReference type="PROSITE" id="PS00178">
    <property type="entry name" value="AA_TRNA_LIGASE_I"/>
    <property type="match status" value="1"/>
</dbReference>
<dbReference type="FunFam" id="1.10.730.10:FF:000002">
    <property type="entry name" value="Leucine--tRNA ligase"/>
    <property type="match status" value="1"/>
</dbReference>
<keyword evidence="5 9" id="KW-0067">ATP-binding</keyword>
<comment type="catalytic activity">
    <reaction evidence="8 9">
        <text>tRNA(Leu) + L-leucine + ATP = L-leucyl-tRNA(Leu) + AMP + diphosphate</text>
        <dbReference type="Rhea" id="RHEA:11688"/>
        <dbReference type="Rhea" id="RHEA-COMP:9613"/>
        <dbReference type="Rhea" id="RHEA-COMP:9622"/>
        <dbReference type="ChEBI" id="CHEBI:30616"/>
        <dbReference type="ChEBI" id="CHEBI:33019"/>
        <dbReference type="ChEBI" id="CHEBI:57427"/>
        <dbReference type="ChEBI" id="CHEBI:78442"/>
        <dbReference type="ChEBI" id="CHEBI:78494"/>
        <dbReference type="ChEBI" id="CHEBI:456215"/>
        <dbReference type="EC" id="6.1.1.4"/>
    </reaction>
</comment>
<evidence type="ECO:0000259" key="13">
    <source>
        <dbReference type="Pfam" id="PF13603"/>
    </source>
</evidence>
<dbReference type="InterPro" id="IPR025709">
    <property type="entry name" value="Leu_tRNA-synth_edit"/>
</dbReference>
<protein>
    <recommendedName>
        <fullName evidence="9">Leucine--tRNA ligase</fullName>
        <ecNumber evidence="9">6.1.1.4</ecNumber>
    </recommendedName>
    <alternativeName>
        <fullName evidence="9">Leucyl-tRNA synthetase</fullName>
        <shortName evidence="9">LeuRS</shortName>
    </alternativeName>
</protein>
<keyword evidence="3 9" id="KW-0436">Ligase</keyword>
<keyword evidence="15" id="KW-1185">Reference proteome</keyword>
<evidence type="ECO:0000256" key="3">
    <source>
        <dbReference type="ARBA" id="ARBA00022598"/>
    </source>
</evidence>
<comment type="caution">
    <text evidence="14">The sequence shown here is derived from an EMBL/GenBank/DDBJ whole genome shotgun (WGS) entry which is preliminary data.</text>
</comment>
<dbReference type="Gene3D" id="3.90.740.10">
    <property type="entry name" value="Valyl/Leucyl/Isoleucyl-tRNA synthetase, editing domain"/>
    <property type="match status" value="1"/>
</dbReference>
<accession>A0A5J5J4S9</accession>
<evidence type="ECO:0000259" key="11">
    <source>
        <dbReference type="Pfam" id="PF00133"/>
    </source>
</evidence>
<dbReference type="Gene3D" id="1.10.730.10">
    <property type="entry name" value="Isoleucyl-tRNA Synthetase, Domain 1"/>
    <property type="match status" value="1"/>
</dbReference>
<dbReference type="Pfam" id="PF13603">
    <property type="entry name" value="tRNA-synt_1_2"/>
    <property type="match status" value="1"/>
</dbReference>
<dbReference type="SUPFAM" id="SSF47323">
    <property type="entry name" value="Anticodon-binding domain of a subclass of class I aminoacyl-tRNA synthetases"/>
    <property type="match status" value="1"/>
</dbReference>
<dbReference type="InterPro" id="IPR002300">
    <property type="entry name" value="aa-tRNA-synth_Ia"/>
</dbReference>
<dbReference type="PRINTS" id="PR00985">
    <property type="entry name" value="TRNASYNTHLEU"/>
</dbReference>
<dbReference type="PANTHER" id="PTHR43740">
    <property type="entry name" value="LEUCYL-TRNA SYNTHETASE"/>
    <property type="match status" value="1"/>
</dbReference>
<feature type="binding site" evidence="9">
    <location>
        <position position="630"/>
    </location>
    <ligand>
        <name>ATP</name>
        <dbReference type="ChEBI" id="CHEBI:30616"/>
    </ligand>
</feature>
<sequence>MSQISPPAAPTSEGTGYDAYAIQEKWQKVWTERDPFRAAGGEDTRPRKYVLGMFPYPSGDMHMGHAENYAYVDTVARFWRHRGYNVLNPIGWDSFGLPAENAAIQRGADPREWTYSNIAQQKASLKNFGTSYDWSRVLHTSDPEYYRWNQWLFQLLYERGLAYRKESPVNWCPHDQTVLANEQVVDGRCERCGTEVVKKKLTQWYFKITDYADRLLDDLNQLEGSWPQKVIRMQRNWIGRSVGADIDFVIEGRDEKITVFSTRPDTLHGATFFVVAPDSDLAAELVAGSTADVRMRFQDYLERVQKITEIDRQSTDRPKTGVFLERYAINPVNGERLPIWAADYVLADYGHGAVMAVPAHDQRDLDFARAFDLPVKVVVDTTAPITGAIPVIEIDADGVPIDPGADGGALDALDPAVTGIALTGEGRMVNSGSLDGMSKRTAIARMIDELEAAGTGRAAKTFRLRDWLISRQRFWGTPIPMIHTQDGRIVPVPADQLPLTLPDAQGLDLTPKGTSPLGGASDWMATVDPATGEPALRDPDTMDTFVDSSWYFLRFLAPGDANEAFSSREANKWAPVDSYIGGVEHAILHLLYARFITKVLFDEGLIEFTEPFSSLINQGMVLLDGSKMSKSKGNLVEFASSMMDPGADAVRVAIAFAGPVEDDINWEDVSTTGAQKFLARAWRVAKDVDSSPDVVWAEGDQALRRVTHRLLADAPGLVEQTKFNVVVARLMELVNATRKAIDTGAGPTDPAVREAAEVMTMVLDLFAPHTAEELWEILGYEPFVGLVPWRQADPMLLVEETVTSVVQIDGKVRATLEVSGRIDTAELERLARADERVVRSLAGREITRVVVRAPKVVSFSTT</sequence>
<proteinExistence type="inferred from homology"/>
<dbReference type="InterPro" id="IPR009080">
    <property type="entry name" value="tRNAsynth_Ia_anticodon-bd"/>
</dbReference>
<name>A0A5J5J4S9_9MICO</name>
<dbReference type="OrthoDB" id="9810365at2"/>
<dbReference type="GO" id="GO:0005524">
    <property type="term" value="F:ATP binding"/>
    <property type="evidence" value="ECO:0007669"/>
    <property type="project" value="UniProtKB-UniRule"/>
</dbReference>
<dbReference type="EMBL" id="VYSA01000001">
    <property type="protein sequence ID" value="KAA9110449.1"/>
    <property type="molecule type" value="Genomic_DNA"/>
</dbReference>
<dbReference type="PANTHER" id="PTHR43740:SF2">
    <property type="entry name" value="LEUCINE--TRNA LIGASE, MITOCHONDRIAL"/>
    <property type="match status" value="1"/>
</dbReference>
<evidence type="ECO:0000259" key="12">
    <source>
        <dbReference type="Pfam" id="PF08264"/>
    </source>
</evidence>
<dbReference type="SUPFAM" id="SSF52374">
    <property type="entry name" value="Nucleotidylyl transferase"/>
    <property type="match status" value="1"/>
</dbReference>
<dbReference type="Pfam" id="PF08264">
    <property type="entry name" value="Anticodon_1"/>
    <property type="match status" value="1"/>
</dbReference>
<evidence type="ECO:0000256" key="2">
    <source>
        <dbReference type="ARBA" id="ARBA00022490"/>
    </source>
</evidence>
<feature type="short sequence motif" description="'KMSKS' region" evidence="9">
    <location>
        <begin position="627"/>
        <end position="631"/>
    </location>
</feature>
<dbReference type="SUPFAM" id="SSF50677">
    <property type="entry name" value="ValRS/IleRS/LeuRS editing domain"/>
    <property type="match status" value="1"/>
</dbReference>